<keyword evidence="2" id="KW-1185">Reference proteome</keyword>
<protein>
    <submittedName>
        <fullName evidence="1">Uncharacterized protein</fullName>
    </submittedName>
</protein>
<dbReference type="HOGENOM" id="CLU_1022817_0_0_0"/>
<dbReference type="AlphaFoldDB" id="E8T4N4"/>
<dbReference type="Proteomes" id="UP000006362">
    <property type="component" value="Chromosome"/>
</dbReference>
<dbReference type="RefSeq" id="WP_013538278.1">
    <property type="nucleotide sequence ID" value="NC_014926.1"/>
</dbReference>
<evidence type="ECO:0000313" key="1">
    <source>
        <dbReference type="EMBL" id="ADU97492.1"/>
    </source>
</evidence>
<sequence>MKLFVTESGELKTGWGKLIIKTKTKGKEFPLSKLEAVILLNNLQIPQKAIEDFRKHNLLTVQVNDDLIRIITTPKLEKFKFPEPNSYKFYSMIHLKKEEALRTLLSFRSASGTRELRQQNRAFYQNILNKTLNGRAELGNRTIDQLITSEFLRYVDQFSSVNPKSPELNKFVLFITGLSRALTAYIMKGEGYTPEEEIVEKLENLLLPQRLFICAHMLNTGLIDTEELTPKGLTEAGKKIATKILLEFTYNGEYLLPVIFTIRKIVGEGKFQ</sequence>
<dbReference type="KEGG" id="tam:Theam_1532"/>
<dbReference type="EMBL" id="CP002444">
    <property type="protein sequence ID" value="ADU97492.1"/>
    <property type="molecule type" value="Genomic_DNA"/>
</dbReference>
<organism evidence="1 2">
    <name type="scientific">Thermovibrio ammonificans (strain DSM 15698 / JCM 12110 / HB-1)</name>
    <dbReference type="NCBI Taxonomy" id="648996"/>
    <lineage>
        <taxon>Bacteria</taxon>
        <taxon>Pseudomonadati</taxon>
        <taxon>Aquificota</taxon>
        <taxon>Aquificia</taxon>
        <taxon>Desulfurobacteriales</taxon>
        <taxon>Desulfurobacteriaceae</taxon>
        <taxon>Thermovibrio</taxon>
    </lineage>
</organism>
<accession>E8T4N4</accession>
<gene>
    <name evidence="1" type="ordered locus">Theam_1532</name>
</gene>
<dbReference type="STRING" id="648996.Theam_1532"/>
<reference evidence="1" key="1">
    <citation type="submission" date="2011-01" db="EMBL/GenBank/DDBJ databases">
        <title>Complete sequence of chromosome of Thermovibrio ammonificans HB-1.</title>
        <authorList>
            <consortium name="US DOE Joint Genome Institute"/>
            <person name="Lucas S."/>
            <person name="Copeland A."/>
            <person name="Lapidus A."/>
            <person name="Cheng J.-F."/>
            <person name="Goodwin L."/>
            <person name="Pitluck S."/>
            <person name="Davenport K."/>
            <person name="Detter J.C."/>
            <person name="Han C."/>
            <person name="Tapia R."/>
            <person name="Land M."/>
            <person name="Hauser L."/>
            <person name="Kyrpides N."/>
            <person name="Ivanova N."/>
            <person name="Ovchinnikova G."/>
            <person name="Vetriani C."/>
            <person name="Woyke T."/>
        </authorList>
    </citation>
    <scope>NUCLEOTIDE SEQUENCE [LARGE SCALE GENOMIC DNA]</scope>
    <source>
        <strain evidence="1">HB-1</strain>
    </source>
</reference>
<evidence type="ECO:0000313" key="2">
    <source>
        <dbReference type="Proteomes" id="UP000006362"/>
    </source>
</evidence>
<proteinExistence type="predicted"/>
<name>E8T4N4_THEA1</name>